<comment type="caution">
    <text evidence="2">The sequence shown here is derived from an EMBL/GenBank/DDBJ whole genome shotgun (WGS) entry which is preliminary data.</text>
</comment>
<accession>A0ABQ0UID6</accession>
<feature type="signal peptide" evidence="1">
    <location>
        <begin position="1"/>
        <end position="20"/>
    </location>
</feature>
<evidence type="ECO:0000256" key="1">
    <source>
        <dbReference type="SAM" id="SignalP"/>
    </source>
</evidence>
<name>A0ABQ0UID6_PSEAF</name>
<feature type="chain" id="PRO_5046929276" description="Lipoprotein" evidence="1">
    <location>
        <begin position="21"/>
        <end position="117"/>
    </location>
</feature>
<sequence length="117" mass="12988">MKKILWLLLALIYLSGCDIQQSESEAPNKPSVVPGKAFWVGGLDGGVFALVEKSKSLEPNEYYGKIYYASGDVAYKGKMILLPKNSDAIDYLNPKVYQGWDGDTLYVVGNKQLKVHK</sequence>
<dbReference type="EMBL" id="BJUT01000061">
    <property type="protein sequence ID" value="GEK78219.1"/>
    <property type="molecule type" value="Genomic_DNA"/>
</dbReference>
<evidence type="ECO:0000313" key="2">
    <source>
        <dbReference type="EMBL" id="GEK78219.1"/>
    </source>
</evidence>
<dbReference type="Proteomes" id="UP000321189">
    <property type="component" value="Unassembled WGS sequence"/>
</dbReference>
<proteinExistence type="predicted"/>
<gene>
    <name evidence="2" type="ORF">PAT01_35230</name>
</gene>
<keyword evidence="1" id="KW-0732">Signal</keyword>
<dbReference type="RefSeq" id="WP_154945915.1">
    <property type="nucleotide sequence ID" value="NZ_BJUT01000061.1"/>
</dbReference>
<evidence type="ECO:0000313" key="3">
    <source>
        <dbReference type="Proteomes" id="UP000321189"/>
    </source>
</evidence>
<organism evidence="2 3">
    <name type="scientific">Pseudoalteromonas atlantica</name>
    <name type="common">Alteromonas atlantica</name>
    <dbReference type="NCBI Taxonomy" id="288"/>
    <lineage>
        <taxon>Bacteria</taxon>
        <taxon>Pseudomonadati</taxon>
        <taxon>Pseudomonadota</taxon>
        <taxon>Gammaproteobacteria</taxon>
        <taxon>Alteromonadales</taxon>
        <taxon>Pseudoalteromonadaceae</taxon>
        <taxon>Pseudoalteromonas</taxon>
    </lineage>
</organism>
<protein>
    <recommendedName>
        <fullName evidence="4">Lipoprotein</fullName>
    </recommendedName>
</protein>
<keyword evidence="3" id="KW-1185">Reference proteome</keyword>
<evidence type="ECO:0008006" key="4">
    <source>
        <dbReference type="Google" id="ProtNLM"/>
    </source>
</evidence>
<reference evidence="2 3" key="1">
    <citation type="submission" date="2019-07" db="EMBL/GenBank/DDBJ databases">
        <title>Whole genome shotgun sequence of Pseudoalteromonas atlantica NBRC 103033.</title>
        <authorList>
            <person name="Hosoyama A."/>
            <person name="Uohara A."/>
            <person name="Ohji S."/>
            <person name="Ichikawa N."/>
        </authorList>
    </citation>
    <scope>NUCLEOTIDE SEQUENCE [LARGE SCALE GENOMIC DNA]</scope>
    <source>
        <strain evidence="2 3">NBRC 103033</strain>
    </source>
</reference>